<dbReference type="GeneID" id="98171970"/>
<sequence>MHPAPNLAEAPPHKSPAPIQHRPTSPETNAAADAAAPDLVRQLDGASPPVRKDTTSSTSTTATSATLATLATNETPGTPYSVDASPTSYGGQAVFSARDGSNMASQQRRANRRRTGPLTAAQRERAHLIRKMGACNDCRKRRVACHPNHHDMTWEEAARKFKLGDSSMQAFAQMAGQRLSPAPVNSNHAFAQASQPMDLDVATSQPVQPGLAEARISRTPLPSAPRLEKTVNMAPLPGLDGFRTDLQGSADRILANSSRSRYAAVSVLLVRWQDDEDIEAKKAVQDLAKVFGEDYNFSIQIKSIPTSSDDSKKPWIWLSRTVADFIEAPNQRDVLHIFYYSGHSYLDGDRDMVLASPKQTDRASAIRWSMVQQFFENARSDALLIMDCAYYPSYKTVRQQGMLELIAASAGEDHVELLGRSTFTRTLTDLLRLRAVQRYKEPFSAAELHSKLLSLYPQLIRERNPEKELIASFPTPLGMQLSGLKTLPSVLVAPLRSGEPPPSSPESGSHLTLTFRLEDNSFHVDSWAEWLRLMPQGIREVRVEGPYRNTLR</sequence>
<feature type="compositionally biased region" description="Low complexity" evidence="1">
    <location>
        <begin position="55"/>
        <end position="64"/>
    </location>
</feature>
<dbReference type="EMBL" id="BAAFSV010000001">
    <property type="protein sequence ID" value="GAB1311015.1"/>
    <property type="molecule type" value="Genomic_DNA"/>
</dbReference>
<evidence type="ECO:0000313" key="2">
    <source>
        <dbReference type="EMBL" id="GAB1311015.1"/>
    </source>
</evidence>
<reference evidence="2 3" key="1">
    <citation type="submission" date="2024-09" db="EMBL/GenBank/DDBJ databases">
        <title>Itraconazole resistance in Madurella fahalii resulting from another homologue of gene encoding cytochrome P450 14-alpha sterol demethylase (CYP51).</title>
        <authorList>
            <person name="Yoshioka I."/>
            <person name="Fahal A.H."/>
            <person name="Kaneko S."/>
            <person name="Yaguchi T."/>
        </authorList>
    </citation>
    <scope>NUCLEOTIDE SEQUENCE [LARGE SCALE GENOMIC DNA]</scope>
    <source>
        <strain evidence="2 3">IFM 68171</strain>
    </source>
</reference>
<feature type="region of interest" description="Disordered" evidence="1">
    <location>
        <begin position="91"/>
        <end position="120"/>
    </location>
</feature>
<feature type="region of interest" description="Disordered" evidence="1">
    <location>
        <begin position="1"/>
        <end position="64"/>
    </location>
</feature>
<dbReference type="RefSeq" id="XP_070912748.1">
    <property type="nucleotide sequence ID" value="XM_071056647.1"/>
</dbReference>
<gene>
    <name evidence="2" type="ORF">MFIFM68171_01225</name>
</gene>
<name>A0ABQ0FZV1_9PEZI</name>
<organism evidence="2 3">
    <name type="scientific">Madurella fahalii</name>
    <dbReference type="NCBI Taxonomy" id="1157608"/>
    <lineage>
        <taxon>Eukaryota</taxon>
        <taxon>Fungi</taxon>
        <taxon>Dikarya</taxon>
        <taxon>Ascomycota</taxon>
        <taxon>Pezizomycotina</taxon>
        <taxon>Sordariomycetes</taxon>
        <taxon>Sordariomycetidae</taxon>
        <taxon>Sordariales</taxon>
        <taxon>Sordariales incertae sedis</taxon>
        <taxon>Madurella</taxon>
    </lineage>
</organism>
<accession>A0ABQ0FZV1</accession>
<comment type="caution">
    <text evidence="2">The sequence shown here is derived from an EMBL/GenBank/DDBJ whole genome shotgun (WGS) entry which is preliminary data.</text>
</comment>
<keyword evidence="3" id="KW-1185">Reference proteome</keyword>
<evidence type="ECO:0000256" key="1">
    <source>
        <dbReference type="SAM" id="MobiDB-lite"/>
    </source>
</evidence>
<proteinExistence type="predicted"/>
<dbReference type="Proteomes" id="UP001628179">
    <property type="component" value="Unassembled WGS sequence"/>
</dbReference>
<evidence type="ECO:0000313" key="3">
    <source>
        <dbReference type="Proteomes" id="UP001628179"/>
    </source>
</evidence>
<protein>
    <submittedName>
        <fullName evidence="2">Tyrosine-protein phosphatase non-receptor type 6</fullName>
    </submittedName>
</protein>